<dbReference type="Proteomes" id="UP001626550">
    <property type="component" value="Unassembled WGS sequence"/>
</dbReference>
<proteinExistence type="predicted"/>
<evidence type="ECO:0000313" key="1">
    <source>
        <dbReference type="EMBL" id="KAL3311625.1"/>
    </source>
</evidence>
<keyword evidence="2" id="KW-1185">Reference proteome</keyword>
<protein>
    <submittedName>
        <fullName evidence="1">Uncharacterized protein</fullName>
    </submittedName>
</protein>
<comment type="caution">
    <text evidence="1">The sequence shown here is derived from an EMBL/GenBank/DDBJ whole genome shotgun (WGS) entry which is preliminary data.</text>
</comment>
<evidence type="ECO:0000313" key="2">
    <source>
        <dbReference type="Proteomes" id="UP001626550"/>
    </source>
</evidence>
<reference evidence="1 2" key="1">
    <citation type="submission" date="2024-11" db="EMBL/GenBank/DDBJ databases">
        <title>Adaptive evolution of stress response genes in parasites aligns with host niche diversity.</title>
        <authorList>
            <person name="Hahn C."/>
            <person name="Resl P."/>
        </authorList>
    </citation>
    <scope>NUCLEOTIDE SEQUENCE [LARGE SCALE GENOMIC DNA]</scope>
    <source>
        <strain evidence="1">EGGRZ-B1_66</strain>
        <tissue evidence="1">Body</tissue>
    </source>
</reference>
<dbReference type="EMBL" id="JBJKFK010002105">
    <property type="protein sequence ID" value="KAL3311625.1"/>
    <property type="molecule type" value="Genomic_DNA"/>
</dbReference>
<name>A0ABD2PVZ7_9PLAT</name>
<gene>
    <name evidence="1" type="ORF">Ciccas_009792</name>
</gene>
<sequence length="635" mass="74097">MYSNEERSDLFLSLVSRYFRPNGIVILRDNVAETWTKQLCVLSVIFRGSPNFRHIARNIHTRSRLISSYKGWTVHEPKRMVLRNFEKLLLYLFQVLLSCCFQNHSLKLMYHEFSRNMWQIVFAEFGDYAKIERQHVESTEYVESTLLHLDSFSTERLFTDAAEVYKKLAKARFETDMGFDHCLRICVLISRLTPFWIKLFSTYAERKSKDLEQQELAASHLYFRTVLRDLPIKDPVAPVTLSPSVTSWIEKLNNLTRDRLMMPSLKVEISGNNLLEEEKQFESELELISWWISRAFCLTVNYRTPQMLPLLWTTMGQLLQPYVDCLDREGVRLVELAQTCSANKQHSLDGLLASLEYWFVNKQRPDQDFALAICFFHLSRPFFRNLLELATPGESFQPLAAQMQQLNMQIRTLVQRHCLERPYVKLNYCKATPAFARYNNLVEQQLFMPELTVEAYADATETVRLTLLEDKLNKGTEMRSEQESLIYWIHLVVELIMNWFLGDEQFFEQFEELLLQCTRSATDLQLIAGVMEKRLQIGQLSTLPEMGTQVRAFIVDLCQQQRPAKLPLAVYLYLLNSPYLYKYSDAAGLESEALPQVAIERDIDDVVAGRSRCKCAKDPRTVSWLTTNMNAVKKI</sequence>
<dbReference type="AlphaFoldDB" id="A0ABD2PVZ7"/>
<accession>A0ABD2PVZ7</accession>
<organism evidence="1 2">
    <name type="scientific">Cichlidogyrus casuarinus</name>
    <dbReference type="NCBI Taxonomy" id="1844966"/>
    <lineage>
        <taxon>Eukaryota</taxon>
        <taxon>Metazoa</taxon>
        <taxon>Spiralia</taxon>
        <taxon>Lophotrochozoa</taxon>
        <taxon>Platyhelminthes</taxon>
        <taxon>Monogenea</taxon>
        <taxon>Monopisthocotylea</taxon>
        <taxon>Dactylogyridea</taxon>
        <taxon>Ancyrocephalidae</taxon>
        <taxon>Cichlidogyrus</taxon>
    </lineage>
</organism>